<feature type="domain" description="Aldehyde oxidase/xanthine dehydrogenase a/b hammerhead" evidence="1">
    <location>
        <begin position="222"/>
        <end position="300"/>
    </location>
</feature>
<dbReference type="RefSeq" id="WP_099553291.1">
    <property type="nucleotide sequence ID" value="NZ_LT960614.1"/>
</dbReference>
<gene>
    <name evidence="2" type="primary">iorB_1</name>
    <name evidence="2" type="ORF">HDIA_0050</name>
</gene>
<dbReference type="Proteomes" id="UP000223606">
    <property type="component" value="Chromosome 1"/>
</dbReference>
<dbReference type="PIRSF" id="PIRSF036389">
    <property type="entry name" value="IOR_B"/>
    <property type="match status" value="1"/>
</dbReference>
<dbReference type="SMART" id="SM01008">
    <property type="entry name" value="Ald_Xan_dh_C"/>
    <property type="match status" value="1"/>
</dbReference>
<accession>A0A2C9D1A9</accession>
<evidence type="ECO:0000313" key="2">
    <source>
        <dbReference type="EMBL" id="SON53591.1"/>
    </source>
</evidence>
<dbReference type="EC" id="1.3.99.16" evidence="2"/>
<dbReference type="SUPFAM" id="SSF56003">
    <property type="entry name" value="Molybdenum cofactor-binding domain"/>
    <property type="match status" value="2"/>
</dbReference>
<dbReference type="EMBL" id="LT960614">
    <property type="protein sequence ID" value="SON53591.1"/>
    <property type="molecule type" value="Genomic_DNA"/>
</dbReference>
<dbReference type="InterPro" id="IPR006311">
    <property type="entry name" value="TAT_signal"/>
</dbReference>
<dbReference type="PANTHER" id="PTHR47495:SF2">
    <property type="entry name" value="ALDEHYDE DEHYDROGENASE"/>
    <property type="match status" value="1"/>
</dbReference>
<name>A0A2C9D1A9_9HYPH</name>
<reference evidence="3" key="1">
    <citation type="submission" date="2017-09" db="EMBL/GenBank/DDBJ databases">
        <title>Genome sequence of Nannocystis excedens DSM 71.</title>
        <authorList>
            <person name="Blom J."/>
        </authorList>
    </citation>
    <scope>NUCLEOTIDE SEQUENCE [LARGE SCALE GENOMIC DNA]</scope>
    <source>
        <strain evidence="3">type strain: E19</strain>
    </source>
</reference>
<dbReference type="AlphaFoldDB" id="A0A2C9D1A9"/>
<dbReference type="InterPro" id="IPR012368">
    <property type="entry name" value="OxRdtase_Mopterin-bd_su_IorB"/>
</dbReference>
<proteinExistence type="predicted"/>
<dbReference type="OrthoDB" id="9767994at2"/>
<dbReference type="GO" id="GO:0047121">
    <property type="term" value="F:isoquinoline 1-oxidoreductase activity"/>
    <property type="evidence" value="ECO:0007669"/>
    <property type="project" value="UniProtKB-EC"/>
</dbReference>
<dbReference type="KEGG" id="hdi:HDIA_0050"/>
<dbReference type="InterPro" id="IPR008274">
    <property type="entry name" value="AldOxase/xan_DH_MoCoBD1"/>
</dbReference>
<sequence length="732" mass="77986">MLHYLQEPRAFRSSLPAASRRGFLKAMGGTTAGLVIGFAMPGIVSQVGEARAADMEAAFNPFVQIAPDGTVTVLIKHLDKGQGIATGLVTLVAEELGASVGQMKAEFAPANVELYKNLFFGIQGTGGSTSMANSFEQYRKAGAAAREMLKAAAAKDWSVPAGEVTIADGKLGHGDKSAGFGDFAAAASKLEAPQDPPLKTPEEWVYIGKSFPRVDVPAKSEGGTGLYGLDVKRDDMLVVTVIRPPKWGATVKDFDAAEALKVRGVVDVKSGPFGVAVFAKTTWPAIKARDLVKVTWDDSKAETRGTDELLAEYRKAADMPAAVVKDADAEAALVAAAETVEMEFAFPFLAHAPMEPLNVTILADPGKSVEIWTGSQMQTVDQMVAGSILGVTPDKVTIDTRWAGGSFGRRAVYNSEYVAEAALVAKAWGKVQPLKIVWTREDDIKGGYYRPMYVHKVRAGVDAEGMIMGWQHRIVGQSIFTGTAMEKMVVKDGIDEASVEGIADTTYAINGFRLELASPKVGVPVLWWRSVGHTHTAYVMETVMDALAAKAGKDPVAFRLEHLKDDPRKVAVLKLAAEKAGWDTVPAKGRYRGVAVHKSFNTYVAEVAEITYDAGNFKVEKVVCAVDCGVPVNPDNIKAQVEGGVGFGLGAVMRDAITLTGGEVDQSNFDTYEPLRMSDMPEVEVHIIQSAEAPTGIGEPGVPPIGPAVANAIFKATGKHPLKLPFTTGDFA</sequence>
<keyword evidence="2" id="KW-0560">Oxidoreductase</keyword>
<organism evidence="2 3">
    <name type="scientific">Hartmannibacter diazotrophicus</name>
    <dbReference type="NCBI Taxonomy" id="1482074"/>
    <lineage>
        <taxon>Bacteria</taxon>
        <taxon>Pseudomonadati</taxon>
        <taxon>Pseudomonadota</taxon>
        <taxon>Alphaproteobacteria</taxon>
        <taxon>Hyphomicrobiales</taxon>
        <taxon>Pleomorphomonadaceae</taxon>
        <taxon>Hartmannibacter</taxon>
    </lineage>
</organism>
<dbReference type="InterPro" id="IPR052516">
    <property type="entry name" value="N-heterocyclic_Hydroxylase"/>
</dbReference>
<dbReference type="PROSITE" id="PS51318">
    <property type="entry name" value="TAT"/>
    <property type="match status" value="1"/>
</dbReference>
<evidence type="ECO:0000313" key="3">
    <source>
        <dbReference type="Proteomes" id="UP000223606"/>
    </source>
</evidence>
<dbReference type="PANTHER" id="PTHR47495">
    <property type="entry name" value="ALDEHYDE DEHYDROGENASE"/>
    <property type="match status" value="1"/>
</dbReference>
<dbReference type="InterPro" id="IPR046867">
    <property type="entry name" value="AldOxase/xan_DH_MoCoBD2"/>
</dbReference>
<dbReference type="Gene3D" id="3.30.365.10">
    <property type="entry name" value="Aldehyde oxidase/xanthine dehydrogenase, molybdopterin binding domain"/>
    <property type="match status" value="4"/>
</dbReference>
<protein>
    <submittedName>
        <fullName evidence="2">Isoquinoline 1-oxidoreductase subunit beta</fullName>
        <ecNumber evidence="2">1.3.99.16</ecNumber>
    </submittedName>
</protein>
<dbReference type="Pfam" id="PF02738">
    <property type="entry name" value="MoCoBD_1"/>
    <property type="match status" value="1"/>
</dbReference>
<dbReference type="Pfam" id="PF20256">
    <property type="entry name" value="MoCoBD_2"/>
    <property type="match status" value="1"/>
</dbReference>
<dbReference type="InterPro" id="IPR000674">
    <property type="entry name" value="Ald_Oxase/Xan_DH_a/b"/>
</dbReference>
<dbReference type="InterPro" id="IPR037165">
    <property type="entry name" value="AldOxase/xan_DH_Mopterin-bd_sf"/>
</dbReference>
<evidence type="ECO:0000259" key="1">
    <source>
        <dbReference type="SMART" id="SM01008"/>
    </source>
</evidence>
<keyword evidence="3" id="KW-1185">Reference proteome</keyword>